<evidence type="ECO:0000256" key="1">
    <source>
        <dbReference type="SAM" id="SignalP"/>
    </source>
</evidence>
<feature type="chain" id="PRO_5044775022" evidence="1">
    <location>
        <begin position="20"/>
        <end position="60"/>
    </location>
</feature>
<dbReference type="AlphaFoldDB" id="A0ABD3VQC9"/>
<evidence type="ECO:0000313" key="3">
    <source>
        <dbReference type="Proteomes" id="UP001634394"/>
    </source>
</evidence>
<gene>
    <name evidence="2" type="ORF">ACJMK2_005316</name>
</gene>
<reference evidence="2 3" key="1">
    <citation type="submission" date="2024-11" db="EMBL/GenBank/DDBJ databases">
        <title>Chromosome-level genome assembly of the freshwater bivalve Anodonta woodiana.</title>
        <authorList>
            <person name="Chen X."/>
        </authorList>
    </citation>
    <scope>NUCLEOTIDE SEQUENCE [LARGE SCALE GENOMIC DNA]</scope>
    <source>
        <strain evidence="2">MN2024</strain>
        <tissue evidence="2">Gills</tissue>
    </source>
</reference>
<dbReference type="EMBL" id="JBJQND010000010">
    <property type="protein sequence ID" value="KAL3863565.1"/>
    <property type="molecule type" value="Genomic_DNA"/>
</dbReference>
<name>A0ABD3VQC9_SINWO</name>
<organism evidence="2 3">
    <name type="scientific">Sinanodonta woodiana</name>
    <name type="common">Chinese pond mussel</name>
    <name type="synonym">Anodonta woodiana</name>
    <dbReference type="NCBI Taxonomy" id="1069815"/>
    <lineage>
        <taxon>Eukaryota</taxon>
        <taxon>Metazoa</taxon>
        <taxon>Spiralia</taxon>
        <taxon>Lophotrochozoa</taxon>
        <taxon>Mollusca</taxon>
        <taxon>Bivalvia</taxon>
        <taxon>Autobranchia</taxon>
        <taxon>Heteroconchia</taxon>
        <taxon>Palaeoheterodonta</taxon>
        <taxon>Unionida</taxon>
        <taxon>Unionoidea</taxon>
        <taxon>Unionidae</taxon>
        <taxon>Unioninae</taxon>
        <taxon>Sinanodonta</taxon>
    </lineage>
</organism>
<feature type="non-terminal residue" evidence="2">
    <location>
        <position position="60"/>
    </location>
</feature>
<proteinExistence type="predicted"/>
<keyword evidence="1" id="KW-0732">Signal</keyword>
<sequence>MWTSLKLVILILDIPDITPEHDGVDIGLFSGLCRGSYQGQQVLERSRKFGAGNKCWPCPS</sequence>
<keyword evidence="3" id="KW-1185">Reference proteome</keyword>
<feature type="signal peptide" evidence="1">
    <location>
        <begin position="1"/>
        <end position="19"/>
    </location>
</feature>
<accession>A0ABD3VQC9</accession>
<protein>
    <submittedName>
        <fullName evidence="2">Uncharacterized protein</fullName>
    </submittedName>
</protein>
<dbReference type="Proteomes" id="UP001634394">
    <property type="component" value="Unassembled WGS sequence"/>
</dbReference>
<evidence type="ECO:0000313" key="2">
    <source>
        <dbReference type="EMBL" id="KAL3863565.1"/>
    </source>
</evidence>
<comment type="caution">
    <text evidence="2">The sequence shown here is derived from an EMBL/GenBank/DDBJ whole genome shotgun (WGS) entry which is preliminary data.</text>
</comment>